<reference evidence="1 2" key="1">
    <citation type="submission" date="2015-07" db="EMBL/GenBank/DDBJ databases">
        <title>The genome of Melipona quadrifasciata.</title>
        <authorList>
            <person name="Pan H."/>
            <person name="Kapheim K."/>
        </authorList>
    </citation>
    <scope>NUCLEOTIDE SEQUENCE [LARGE SCALE GENOMIC DNA]</scope>
    <source>
        <strain evidence="1">0111107301</strain>
        <tissue evidence="1">Whole body</tissue>
    </source>
</reference>
<dbReference type="Proteomes" id="UP000053105">
    <property type="component" value="Unassembled WGS sequence"/>
</dbReference>
<dbReference type="EMBL" id="KQ435732">
    <property type="protein sequence ID" value="KOX77465.1"/>
    <property type="molecule type" value="Genomic_DNA"/>
</dbReference>
<proteinExistence type="predicted"/>
<organism evidence="1 2">
    <name type="scientific">Melipona quadrifasciata</name>
    <dbReference type="NCBI Taxonomy" id="166423"/>
    <lineage>
        <taxon>Eukaryota</taxon>
        <taxon>Metazoa</taxon>
        <taxon>Ecdysozoa</taxon>
        <taxon>Arthropoda</taxon>
        <taxon>Hexapoda</taxon>
        <taxon>Insecta</taxon>
        <taxon>Pterygota</taxon>
        <taxon>Neoptera</taxon>
        <taxon>Endopterygota</taxon>
        <taxon>Hymenoptera</taxon>
        <taxon>Apocrita</taxon>
        <taxon>Aculeata</taxon>
        <taxon>Apoidea</taxon>
        <taxon>Anthophila</taxon>
        <taxon>Apidae</taxon>
        <taxon>Melipona</taxon>
    </lineage>
</organism>
<sequence>MSEFVVEFQQLPPGEYRTLSLRISRHLGQLLAPLNRLVITADRAEENFHDRERWCAVDACARNTGATNLAADMAAVSTNSKMFTQVHAISAQRVRRLENNVSIRAMLLVTERYRTPNYGCSSNFNSLIEFMFSSTNDI</sequence>
<keyword evidence="2" id="KW-1185">Reference proteome</keyword>
<accession>A0A0M9A566</accession>
<evidence type="ECO:0000313" key="1">
    <source>
        <dbReference type="EMBL" id="KOX77465.1"/>
    </source>
</evidence>
<dbReference type="AlphaFoldDB" id="A0A0M9A566"/>
<evidence type="ECO:0000313" key="2">
    <source>
        <dbReference type="Proteomes" id="UP000053105"/>
    </source>
</evidence>
<name>A0A0M9A566_9HYME</name>
<gene>
    <name evidence="1" type="ORF">WN51_09789</name>
</gene>
<protein>
    <submittedName>
        <fullName evidence="1">Uncharacterized protein</fullName>
    </submittedName>
</protein>